<protein>
    <submittedName>
        <fullName evidence="4">Pituitary tumor-transforming gene 1 protein-interacting protein-like</fullName>
    </submittedName>
</protein>
<keyword evidence="2" id="KW-0812">Transmembrane</keyword>
<keyword evidence="3" id="KW-1185">Reference proteome</keyword>
<dbReference type="PANTHER" id="PTHR15191:SF13">
    <property type="entry name" value="PTTG1-INTERACTING PROTEIN A"/>
    <property type="match status" value="1"/>
</dbReference>
<dbReference type="AlphaFoldDB" id="A0A6P6KDW7"/>
<dbReference type="PANTHER" id="PTHR15191">
    <property type="entry name" value="PROTEIN CBG20567"/>
    <property type="match status" value="1"/>
</dbReference>
<feature type="transmembrane region" description="Helical" evidence="2">
    <location>
        <begin position="142"/>
        <end position="166"/>
    </location>
</feature>
<dbReference type="InterPro" id="IPR052304">
    <property type="entry name" value="PTTG1IP"/>
</dbReference>
<feature type="compositionally biased region" description="Low complexity" evidence="1">
    <location>
        <begin position="61"/>
        <end position="84"/>
    </location>
</feature>
<gene>
    <name evidence="4" type="primary">LOC113050825</name>
</gene>
<proteinExistence type="predicted"/>
<dbReference type="GeneID" id="113050825"/>
<name>A0A6P6KDW7_CARAU</name>
<dbReference type="GO" id="GO:0005634">
    <property type="term" value="C:nucleus"/>
    <property type="evidence" value="ECO:0007669"/>
    <property type="project" value="TreeGrafter"/>
</dbReference>
<keyword evidence="2" id="KW-0472">Membrane</keyword>
<keyword evidence="2" id="KW-1133">Transmembrane helix</keyword>
<sequence>MKEVSALRFQRKIFADKIDYQQRSPFYLGIRSFKKENMNVIPLVLLLFGLSSTLAQNTISPNTTTQTTQSTTTSKAPTTTPHPSCESKTGTNCDECLAYVDCLWCISTKTCVTYPAKNILPPSSLCPLNDARWGLCTINFQILIITLSVAAAVLIIGFLLCIFCCCKCENIGSGRFQNRMNRQTDKTKTKQEQRKAELKIRHDEIRQKYGLSRASPYARFDNPS</sequence>
<accession>A0A6P6KDW7</accession>
<dbReference type="OrthoDB" id="5829916at2759"/>
<dbReference type="GO" id="GO:0006606">
    <property type="term" value="P:protein import into nucleus"/>
    <property type="evidence" value="ECO:0007669"/>
    <property type="project" value="TreeGrafter"/>
</dbReference>
<evidence type="ECO:0000313" key="3">
    <source>
        <dbReference type="Proteomes" id="UP000515129"/>
    </source>
</evidence>
<dbReference type="GO" id="GO:0005737">
    <property type="term" value="C:cytoplasm"/>
    <property type="evidence" value="ECO:0007669"/>
    <property type="project" value="TreeGrafter"/>
</dbReference>
<dbReference type="Proteomes" id="UP000515129">
    <property type="component" value="Chromosome 31"/>
</dbReference>
<reference evidence="4" key="1">
    <citation type="submission" date="2025-08" db="UniProtKB">
        <authorList>
            <consortium name="RefSeq"/>
        </authorList>
    </citation>
    <scope>IDENTIFICATION</scope>
    <source>
        <strain evidence="4">Wakin</strain>
        <tissue evidence="4">Muscle</tissue>
    </source>
</reference>
<dbReference type="KEGG" id="caua:113050825"/>
<evidence type="ECO:0000256" key="2">
    <source>
        <dbReference type="SAM" id="Phobius"/>
    </source>
</evidence>
<evidence type="ECO:0000313" key="4">
    <source>
        <dbReference type="RefSeq" id="XP_026069971.1"/>
    </source>
</evidence>
<dbReference type="RefSeq" id="XP_026069971.1">
    <property type="nucleotide sequence ID" value="XM_026214186.1"/>
</dbReference>
<evidence type="ECO:0000256" key="1">
    <source>
        <dbReference type="SAM" id="MobiDB-lite"/>
    </source>
</evidence>
<feature type="region of interest" description="Disordered" evidence="1">
    <location>
        <begin position="61"/>
        <end position="89"/>
    </location>
</feature>
<organism evidence="3 4">
    <name type="scientific">Carassius auratus</name>
    <name type="common">Goldfish</name>
    <dbReference type="NCBI Taxonomy" id="7957"/>
    <lineage>
        <taxon>Eukaryota</taxon>
        <taxon>Metazoa</taxon>
        <taxon>Chordata</taxon>
        <taxon>Craniata</taxon>
        <taxon>Vertebrata</taxon>
        <taxon>Euteleostomi</taxon>
        <taxon>Actinopterygii</taxon>
        <taxon>Neopterygii</taxon>
        <taxon>Teleostei</taxon>
        <taxon>Ostariophysi</taxon>
        <taxon>Cypriniformes</taxon>
        <taxon>Cyprinidae</taxon>
        <taxon>Cyprininae</taxon>
        <taxon>Carassius</taxon>
    </lineage>
</organism>